<dbReference type="Gene3D" id="1.10.630.10">
    <property type="entry name" value="Cytochrome P450"/>
    <property type="match status" value="1"/>
</dbReference>
<evidence type="ECO:0000256" key="7">
    <source>
        <dbReference type="ARBA" id="ARBA00023033"/>
    </source>
</evidence>
<dbReference type="SUPFAM" id="SSF48264">
    <property type="entry name" value="Cytochrome P450"/>
    <property type="match status" value="1"/>
</dbReference>
<keyword evidence="9" id="KW-0472">Membrane</keyword>
<feature type="transmembrane region" description="Helical" evidence="9">
    <location>
        <begin position="36"/>
        <end position="54"/>
    </location>
</feature>
<keyword evidence="5" id="KW-0560">Oxidoreductase</keyword>
<comment type="cofactor">
    <cofactor evidence="1 8">
        <name>heme</name>
        <dbReference type="ChEBI" id="CHEBI:30413"/>
    </cofactor>
</comment>
<dbReference type="InterPro" id="IPR050121">
    <property type="entry name" value="Cytochrome_P450_monoxygenase"/>
</dbReference>
<keyword evidence="4 8" id="KW-0479">Metal-binding</keyword>
<dbReference type="Pfam" id="PF00067">
    <property type="entry name" value="p450"/>
    <property type="match status" value="1"/>
</dbReference>
<comment type="similarity">
    <text evidence="3">Belongs to the cytochrome P450 family.</text>
</comment>
<dbReference type="AlphaFoldDB" id="A0AAD6Z895"/>
<dbReference type="PRINTS" id="PR00385">
    <property type="entry name" value="P450"/>
</dbReference>
<evidence type="ECO:0000256" key="8">
    <source>
        <dbReference type="PIRSR" id="PIRSR602401-1"/>
    </source>
</evidence>
<dbReference type="Proteomes" id="UP001218218">
    <property type="component" value="Unassembled WGS sequence"/>
</dbReference>
<dbReference type="GO" id="GO:0016705">
    <property type="term" value="F:oxidoreductase activity, acting on paired donors, with incorporation or reduction of molecular oxygen"/>
    <property type="evidence" value="ECO:0007669"/>
    <property type="project" value="InterPro"/>
</dbReference>
<dbReference type="PANTHER" id="PTHR24305">
    <property type="entry name" value="CYTOCHROME P450"/>
    <property type="match status" value="1"/>
</dbReference>
<evidence type="ECO:0000256" key="3">
    <source>
        <dbReference type="ARBA" id="ARBA00010617"/>
    </source>
</evidence>
<evidence type="ECO:0000256" key="9">
    <source>
        <dbReference type="SAM" id="Phobius"/>
    </source>
</evidence>
<dbReference type="PRINTS" id="PR00463">
    <property type="entry name" value="EP450I"/>
</dbReference>
<keyword evidence="11" id="KW-1185">Reference proteome</keyword>
<keyword evidence="9" id="KW-1133">Transmembrane helix</keyword>
<dbReference type="GO" id="GO:0004497">
    <property type="term" value="F:monooxygenase activity"/>
    <property type="evidence" value="ECO:0007669"/>
    <property type="project" value="UniProtKB-KW"/>
</dbReference>
<comment type="pathway">
    <text evidence="2">Secondary metabolite biosynthesis.</text>
</comment>
<evidence type="ECO:0000256" key="6">
    <source>
        <dbReference type="ARBA" id="ARBA00023004"/>
    </source>
</evidence>
<dbReference type="EMBL" id="JARIHO010000075">
    <property type="protein sequence ID" value="KAJ7311577.1"/>
    <property type="molecule type" value="Genomic_DNA"/>
</dbReference>
<keyword evidence="8" id="KW-0349">Heme</keyword>
<feature type="transmembrane region" description="Helical" evidence="9">
    <location>
        <begin position="60"/>
        <end position="79"/>
    </location>
</feature>
<keyword evidence="7" id="KW-0503">Monooxygenase</keyword>
<dbReference type="InterPro" id="IPR036396">
    <property type="entry name" value="Cyt_P450_sf"/>
</dbReference>
<dbReference type="GO" id="GO:0005506">
    <property type="term" value="F:iron ion binding"/>
    <property type="evidence" value="ECO:0007669"/>
    <property type="project" value="InterPro"/>
</dbReference>
<name>A0AAD6Z895_9AGAR</name>
<evidence type="ECO:0000256" key="5">
    <source>
        <dbReference type="ARBA" id="ARBA00023002"/>
    </source>
</evidence>
<evidence type="ECO:0000256" key="1">
    <source>
        <dbReference type="ARBA" id="ARBA00001971"/>
    </source>
</evidence>
<evidence type="ECO:0000256" key="4">
    <source>
        <dbReference type="ARBA" id="ARBA00022723"/>
    </source>
</evidence>
<protein>
    <submittedName>
        <fullName evidence="10">Cytochrome P450</fullName>
    </submittedName>
</protein>
<feature type="binding site" description="axial binding residue" evidence="8">
    <location>
        <position position="484"/>
    </location>
    <ligand>
        <name>heme</name>
        <dbReference type="ChEBI" id="CHEBI:30413"/>
    </ligand>
    <ligandPart>
        <name>Fe</name>
        <dbReference type="ChEBI" id="CHEBI:18248"/>
    </ligandPart>
</feature>
<evidence type="ECO:0000313" key="11">
    <source>
        <dbReference type="Proteomes" id="UP001218218"/>
    </source>
</evidence>
<keyword evidence="6 8" id="KW-0408">Iron</keyword>
<dbReference type="InterPro" id="IPR002401">
    <property type="entry name" value="Cyt_P450_E_grp-I"/>
</dbReference>
<dbReference type="InterPro" id="IPR001128">
    <property type="entry name" value="Cyt_P450"/>
</dbReference>
<organism evidence="10 11">
    <name type="scientific">Mycena albidolilacea</name>
    <dbReference type="NCBI Taxonomy" id="1033008"/>
    <lineage>
        <taxon>Eukaryota</taxon>
        <taxon>Fungi</taxon>
        <taxon>Dikarya</taxon>
        <taxon>Basidiomycota</taxon>
        <taxon>Agaricomycotina</taxon>
        <taxon>Agaricomycetes</taxon>
        <taxon>Agaricomycetidae</taxon>
        <taxon>Agaricales</taxon>
        <taxon>Marasmiineae</taxon>
        <taxon>Mycenaceae</taxon>
        <taxon>Mycena</taxon>
    </lineage>
</organism>
<gene>
    <name evidence="10" type="ORF">DFH08DRAFT_898058</name>
</gene>
<accession>A0AAD6Z895</accession>
<sequence>MLSQFNGAETSWIALLALTNHLYFNRYEPKSANVPLLVLTIEPILLLFALATPVSLFRVLSAYIVFGFTLCSSIIIYRISPWHPLAHIPGPTIYKITKLWGMWVFSGGNQHTVNKALHDKYGPFLRTGPNEVSIIHVDAVKAVLGTGGFQKGQYYEPRSDPTLKTRSLLALRGEPHANRRRIWNRGLSSESLKDYESILAKRVAQLMDRLEGLSGPVDIAEWFSYFTFDFMGDMAFGGGFEMLRDGGDKEGLWTIIKNGAKSIALVCHIPWLVPTLYLLPLATREPQKLRKFGATCATNRIRTGSRVKDLWYHLTDEVGMEKKKPTLAEVVADGVLSIIAGSDTTSIAISSFVWFILRNPDIYRRVQAEVDSVYADGDSLLDALKHDELRFLTACLNETMRLHPPVPTNGTRQVPSGGGKMIAGRFIPEDTHIYIPPYSLHRTAENFSPSPDKFDPDRWLRPQTTGEVLNMAAFIPFSYGAANCVGKPLAWREMLMVTSTLLRKFNLRFADGFESDDWLGNLHDVFLTSIDGPLLVEISRR</sequence>
<comment type="caution">
    <text evidence="10">The sequence shown here is derived from an EMBL/GenBank/DDBJ whole genome shotgun (WGS) entry which is preliminary data.</text>
</comment>
<keyword evidence="9" id="KW-0812">Transmembrane</keyword>
<reference evidence="10" key="1">
    <citation type="submission" date="2023-03" db="EMBL/GenBank/DDBJ databases">
        <title>Massive genome expansion in bonnet fungi (Mycena s.s.) driven by repeated elements and novel gene families across ecological guilds.</title>
        <authorList>
            <consortium name="Lawrence Berkeley National Laboratory"/>
            <person name="Harder C.B."/>
            <person name="Miyauchi S."/>
            <person name="Viragh M."/>
            <person name="Kuo A."/>
            <person name="Thoen E."/>
            <person name="Andreopoulos B."/>
            <person name="Lu D."/>
            <person name="Skrede I."/>
            <person name="Drula E."/>
            <person name="Henrissat B."/>
            <person name="Morin E."/>
            <person name="Kohler A."/>
            <person name="Barry K."/>
            <person name="LaButti K."/>
            <person name="Morin E."/>
            <person name="Salamov A."/>
            <person name="Lipzen A."/>
            <person name="Mereny Z."/>
            <person name="Hegedus B."/>
            <person name="Baldrian P."/>
            <person name="Stursova M."/>
            <person name="Weitz H."/>
            <person name="Taylor A."/>
            <person name="Grigoriev I.V."/>
            <person name="Nagy L.G."/>
            <person name="Martin F."/>
            <person name="Kauserud H."/>
        </authorList>
    </citation>
    <scope>NUCLEOTIDE SEQUENCE</scope>
    <source>
        <strain evidence="10">CBHHK002</strain>
    </source>
</reference>
<dbReference type="PANTHER" id="PTHR24305:SF187">
    <property type="entry name" value="P450, PUTATIVE (EUROFUNG)-RELATED"/>
    <property type="match status" value="1"/>
</dbReference>
<evidence type="ECO:0000313" key="10">
    <source>
        <dbReference type="EMBL" id="KAJ7311577.1"/>
    </source>
</evidence>
<evidence type="ECO:0000256" key="2">
    <source>
        <dbReference type="ARBA" id="ARBA00005179"/>
    </source>
</evidence>
<dbReference type="GO" id="GO:0020037">
    <property type="term" value="F:heme binding"/>
    <property type="evidence" value="ECO:0007669"/>
    <property type="project" value="InterPro"/>
</dbReference>
<dbReference type="CDD" id="cd11061">
    <property type="entry name" value="CYP67-like"/>
    <property type="match status" value="1"/>
</dbReference>
<proteinExistence type="inferred from homology"/>